<accession>H3NNX0</accession>
<dbReference type="EMBL" id="AGEI01000021">
    <property type="protein sequence ID" value="EHR34095.1"/>
    <property type="molecule type" value="Genomic_DNA"/>
</dbReference>
<dbReference type="Proteomes" id="UP000004191">
    <property type="component" value="Unassembled WGS sequence"/>
</dbReference>
<keyword evidence="2" id="KW-0732">Signal</keyword>
<organism evidence="3 4">
    <name type="scientific">Helcococcus kunzii ATCC 51366</name>
    <dbReference type="NCBI Taxonomy" id="883114"/>
    <lineage>
        <taxon>Bacteria</taxon>
        <taxon>Bacillati</taxon>
        <taxon>Bacillota</taxon>
        <taxon>Tissierellia</taxon>
        <taxon>Tissierellales</taxon>
        <taxon>Peptoniphilaceae</taxon>
        <taxon>Helcococcus</taxon>
    </lineage>
</organism>
<comment type="caution">
    <text evidence="3">The sequence shown here is derived from an EMBL/GenBank/DDBJ whole genome shotgun (WGS) entry which is preliminary data.</text>
</comment>
<protein>
    <recommendedName>
        <fullName evidence="5">DUF3502 domain-containing protein</fullName>
    </recommendedName>
</protein>
<proteinExistence type="predicted"/>
<feature type="signal peptide" evidence="2">
    <location>
        <begin position="1"/>
        <end position="21"/>
    </location>
</feature>
<dbReference type="GeneID" id="96999024"/>
<evidence type="ECO:0000313" key="4">
    <source>
        <dbReference type="Proteomes" id="UP000004191"/>
    </source>
</evidence>
<gene>
    <name evidence="3" type="ORF">HMPREF9709_01031</name>
</gene>
<evidence type="ECO:0000256" key="2">
    <source>
        <dbReference type="SAM" id="SignalP"/>
    </source>
</evidence>
<feature type="region of interest" description="Disordered" evidence="1">
    <location>
        <begin position="25"/>
        <end position="51"/>
    </location>
</feature>
<feature type="compositionally biased region" description="Basic and acidic residues" evidence="1">
    <location>
        <begin position="26"/>
        <end position="51"/>
    </location>
</feature>
<evidence type="ECO:0000313" key="3">
    <source>
        <dbReference type="EMBL" id="EHR34095.1"/>
    </source>
</evidence>
<dbReference type="PROSITE" id="PS51257">
    <property type="entry name" value="PROKAR_LIPOPROTEIN"/>
    <property type="match status" value="1"/>
</dbReference>
<keyword evidence="4" id="KW-1185">Reference proteome</keyword>
<name>H3NNX0_9FIRM</name>
<dbReference type="RefSeq" id="WP_005398518.1">
    <property type="nucleotide sequence ID" value="NZ_JH601088.1"/>
</dbReference>
<dbReference type="OrthoDB" id="7936627at2"/>
<dbReference type="SUPFAM" id="SSF53850">
    <property type="entry name" value="Periplasmic binding protein-like II"/>
    <property type="match status" value="1"/>
</dbReference>
<evidence type="ECO:0000256" key="1">
    <source>
        <dbReference type="SAM" id="MobiDB-lite"/>
    </source>
</evidence>
<reference evidence="3 4" key="1">
    <citation type="submission" date="2012-01" db="EMBL/GenBank/DDBJ databases">
        <title>The Genome Sequence of Helcococcus kunzii ATCC 51366.</title>
        <authorList>
            <consortium name="The Broad Institute Genome Sequencing Platform"/>
            <person name="Earl A."/>
            <person name="Ward D."/>
            <person name="Feldgarden M."/>
            <person name="Gevers D."/>
            <person name="Huys G."/>
            <person name="Young S.K."/>
            <person name="Zeng Q."/>
            <person name="Gargeya S."/>
            <person name="Fitzgerald M."/>
            <person name="Haas B."/>
            <person name="Abouelleil A."/>
            <person name="Alvarado L."/>
            <person name="Arachchi H.M."/>
            <person name="Berlin A."/>
            <person name="Chapman S.B."/>
            <person name="Gearin G."/>
            <person name="Goldberg J."/>
            <person name="Griggs A."/>
            <person name="Gujja S."/>
            <person name="Hansen M."/>
            <person name="Heiman D."/>
            <person name="Howarth C."/>
            <person name="Larimer J."/>
            <person name="Lui A."/>
            <person name="MacDonald P.J.P."/>
            <person name="McCowen C."/>
            <person name="Montmayeur A."/>
            <person name="Murphy C."/>
            <person name="Neiman D."/>
            <person name="Pearson M."/>
            <person name="Priest M."/>
            <person name="Roberts A."/>
            <person name="Saif S."/>
            <person name="Shea T."/>
            <person name="Sisk P."/>
            <person name="Stolte C."/>
            <person name="Sykes S."/>
            <person name="Wortman J."/>
            <person name="Nusbaum C."/>
            <person name="Birren B."/>
        </authorList>
    </citation>
    <scope>NUCLEOTIDE SEQUENCE [LARGE SCALE GENOMIC DNA]</scope>
    <source>
        <strain evidence="3 4">ATCC 51366</strain>
    </source>
</reference>
<evidence type="ECO:0008006" key="5">
    <source>
        <dbReference type="Google" id="ProtNLM"/>
    </source>
</evidence>
<dbReference type="Gene3D" id="3.40.190.10">
    <property type="entry name" value="Periplasmic binding protein-like II"/>
    <property type="match status" value="2"/>
</dbReference>
<dbReference type="eggNOG" id="COG1653">
    <property type="taxonomic scope" value="Bacteria"/>
</dbReference>
<feature type="chain" id="PRO_5039469836" description="DUF3502 domain-containing protein" evidence="2">
    <location>
        <begin position="22"/>
        <end position="511"/>
    </location>
</feature>
<dbReference type="STRING" id="883114.HMPREF9709_01031"/>
<dbReference type="AlphaFoldDB" id="H3NNX0"/>
<dbReference type="HOGENOM" id="CLU_037301_1_0_9"/>
<sequence length="511" mass="57818">MKKLISLLLALVMVFSLVACGNTNTDTKDESTKESVDESKDDSKDEGKEDTAKGEKVEIKYLILSDGKGKDAVEKAINERLNALGKNYTVKLLLMGWDNLNERVGLSARGAESPENTFDLSTTASWIGPYQTLVDEDTLLDLKPILKEAAPKLAEDLDKNQLAAVTIDGGIYGIPTVIDKAIIARDHLVWNLNQLKEIGLEAKDVENIRDIAGLEPILKKYKEKFPEKYPLFGENWTQRRNNYIQTAKDGSYVVQNPYTSESYVAAGKLAEKYRQAGYSHPEAGTEGYAEQHNQPDLWLVRRDEGEPSAEETWKNSYDMPIKAVTFKDDNIILNGIVQGKLTSVYKHSKHPKEALNFIELIRFDKEIQNLLSYGIEGKNYDLVNDRVVIKAEDKVNEADKWSPWQNQFSNDMRIATDKGAPIDSPEMQERIKAHNGELYPSADLGFQPSKELREELDILNKDLPGIKDIEMGRFSEVYDGLVNELKAKNADEIIQKLKTEFDAWYKEHHKN</sequence>